<reference evidence="1" key="1">
    <citation type="submission" date="2023-07" db="EMBL/GenBank/DDBJ databases">
        <authorList>
            <person name="Kim M.K."/>
        </authorList>
    </citation>
    <scope>NUCLEOTIDE SEQUENCE</scope>
    <source>
        <strain evidence="1">ASUV-10-1</strain>
    </source>
</reference>
<evidence type="ECO:0000313" key="1">
    <source>
        <dbReference type="EMBL" id="MDO7877372.1"/>
    </source>
</evidence>
<protein>
    <recommendedName>
        <fullName evidence="3">Phage protein</fullName>
    </recommendedName>
</protein>
<dbReference type="Proteomes" id="UP001176429">
    <property type="component" value="Unassembled WGS sequence"/>
</dbReference>
<dbReference type="RefSeq" id="WP_305008801.1">
    <property type="nucleotide sequence ID" value="NZ_JAUQSY010000019.1"/>
</dbReference>
<keyword evidence="2" id="KW-1185">Reference proteome</keyword>
<name>A0ABT9BGJ5_9BACT</name>
<organism evidence="1 2">
    <name type="scientific">Hymenobacter aranciens</name>
    <dbReference type="NCBI Taxonomy" id="3063996"/>
    <lineage>
        <taxon>Bacteria</taxon>
        <taxon>Pseudomonadati</taxon>
        <taxon>Bacteroidota</taxon>
        <taxon>Cytophagia</taxon>
        <taxon>Cytophagales</taxon>
        <taxon>Hymenobacteraceae</taxon>
        <taxon>Hymenobacter</taxon>
    </lineage>
</organism>
<sequence length="69" mass="7497">MALKINDKAGIRATFNACPALKEVHVLENGDHYFNKEHAKTAAGEKGKVVTYKEDAKELEDEAPATPTA</sequence>
<evidence type="ECO:0000313" key="2">
    <source>
        <dbReference type="Proteomes" id="UP001176429"/>
    </source>
</evidence>
<proteinExistence type="predicted"/>
<comment type="caution">
    <text evidence="1">The sequence shown here is derived from an EMBL/GenBank/DDBJ whole genome shotgun (WGS) entry which is preliminary data.</text>
</comment>
<accession>A0ABT9BGJ5</accession>
<dbReference type="EMBL" id="JAUQSY010000019">
    <property type="protein sequence ID" value="MDO7877372.1"/>
    <property type="molecule type" value="Genomic_DNA"/>
</dbReference>
<evidence type="ECO:0008006" key="3">
    <source>
        <dbReference type="Google" id="ProtNLM"/>
    </source>
</evidence>
<gene>
    <name evidence="1" type="ORF">Q5H93_21705</name>
</gene>